<protein>
    <submittedName>
        <fullName evidence="2">Gram-negative bacterial tonB protein</fullName>
    </submittedName>
</protein>
<gene>
    <name evidence="2" type="ORF">AVENLUH13518_00020</name>
</gene>
<proteinExistence type="predicted"/>
<dbReference type="RefSeq" id="WP_061523568.1">
    <property type="nucleotide sequence ID" value="NZ_JRHX01000005.1"/>
</dbReference>
<evidence type="ECO:0000259" key="1">
    <source>
        <dbReference type="Pfam" id="PF03544"/>
    </source>
</evidence>
<organism evidence="2 3">
    <name type="scientific">Acinetobacter venetianus</name>
    <dbReference type="NCBI Taxonomy" id="52133"/>
    <lineage>
        <taxon>Bacteria</taxon>
        <taxon>Pseudomonadati</taxon>
        <taxon>Pseudomonadota</taxon>
        <taxon>Gammaproteobacteria</taxon>
        <taxon>Moraxellales</taxon>
        <taxon>Moraxellaceae</taxon>
        <taxon>Acinetobacter</taxon>
    </lineage>
</organism>
<dbReference type="SUPFAM" id="SSF74653">
    <property type="entry name" value="TolA/TonB C-terminal domain"/>
    <property type="match status" value="2"/>
</dbReference>
<evidence type="ECO:0000313" key="2">
    <source>
        <dbReference type="EMBL" id="KXZ73246.1"/>
    </source>
</evidence>
<name>A0A150I1X0_9GAMM</name>
<accession>A0A150I1X0</accession>
<dbReference type="PATRIC" id="fig|52133.19.peg.23"/>
<dbReference type="GO" id="GO:0055085">
    <property type="term" value="P:transmembrane transport"/>
    <property type="evidence" value="ECO:0007669"/>
    <property type="project" value="InterPro"/>
</dbReference>
<dbReference type="EMBL" id="JRHX01000005">
    <property type="protein sequence ID" value="KXZ73246.1"/>
    <property type="molecule type" value="Genomic_DNA"/>
</dbReference>
<dbReference type="Gene3D" id="3.30.1150.10">
    <property type="match status" value="1"/>
</dbReference>
<comment type="caution">
    <text evidence="2">The sequence shown here is derived from an EMBL/GenBank/DDBJ whole genome shotgun (WGS) entry which is preliminary data.</text>
</comment>
<feature type="domain" description="TonB C-terminal" evidence="1">
    <location>
        <begin position="58"/>
        <end position="116"/>
    </location>
</feature>
<dbReference type="InterPro" id="IPR037682">
    <property type="entry name" value="TonB_C"/>
</dbReference>
<sequence>MRFLSKIVVVLLCIWAEGIHAKSIEFINIDRHVLKWKKIPQILVNPSLLQGKDRDLNILIYVNEKGEVVASKIKKSSGIVELDALVVAEIKKSSLYPYQFNGKYYSVRVEQPFEFYINDNQMNDPALTESDRSKSIEEKVHKEIMGLWEVPTGSANLSNIVKFNISRNNAIDSIQVLQSSGNRIFDLSTRQAVRHSTIVSSLTNAEKNDFFGGLESRVVTIVFRSN</sequence>
<dbReference type="Pfam" id="PF03544">
    <property type="entry name" value="TonB_C"/>
    <property type="match status" value="1"/>
</dbReference>
<dbReference type="Proteomes" id="UP000075544">
    <property type="component" value="Unassembled WGS sequence"/>
</dbReference>
<evidence type="ECO:0000313" key="3">
    <source>
        <dbReference type="Proteomes" id="UP000075544"/>
    </source>
</evidence>
<dbReference type="Pfam" id="PF13103">
    <property type="entry name" value="TonB_2"/>
    <property type="match status" value="1"/>
</dbReference>
<reference evidence="2 3" key="1">
    <citation type="journal article" date="2016" name="Sci. Rep.">
        <title>Genomic and phenotypic characterization of the species Acinetobacter venetianus.</title>
        <authorList>
            <person name="Fondi M."/>
            <person name="Maida I."/>
            <person name="Perrin E."/>
            <person name="Orlandini V."/>
            <person name="La Torre L."/>
            <person name="Bosi E."/>
            <person name="Negroni A."/>
            <person name="Zanaroli G."/>
            <person name="Fava F."/>
            <person name="Decorosi F."/>
            <person name="Giovannetti L."/>
            <person name="Viti C."/>
            <person name="Vaneechoutte M."/>
            <person name="Dijkshoorn L."/>
            <person name="Fani R."/>
        </authorList>
    </citation>
    <scope>NUCLEOTIDE SEQUENCE [LARGE SCALE GENOMIC DNA]</scope>
    <source>
        <strain evidence="2 3">LUH13518</strain>
    </source>
</reference>
<dbReference type="AlphaFoldDB" id="A0A150I1X0"/>